<reference evidence="1 2" key="2">
    <citation type="journal article" date="2023" name="Mol. Biol. Evol.">
        <title>Genomics of Secondarily Temperate Adaptation in the Only Non-Antarctic Icefish.</title>
        <authorList>
            <person name="Rivera-Colon A.G."/>
            <person name="Rayamajhi N."/>
            <person name="Minhas B.F."/>
            <person name="Madrigal G."/>
            <person name="Bilyk K.T."/>
            <person name="Yoon V."/>
            <person name="Hune M."/>
            <person name="Gregory S."/>
            <person name="Cheng C.H.C."/>
            <person name="Catchen J.M."/>
        </authorList>
    </citation>
    <scope>NUCLEOTIDE SEQUENCE [LARGE SCALE GENOMIC DNA]</scope>
    <source>
        <strain evidence="1">JMC-PN-2008</strain>
    </source>
</reference>
<comment type="caution">
    <text evidence="1">The sequence shown here is derived from an EMBL/GenBank/DDBJ whole genome shotgun (WGS) entry which is preliminary data.</text>
</comment>
<sequence>MEPSRGEGPQFSMPLSDWLPGLLSYMMINLAQVSPPRQQVRIDGIQEDYPSSWAGGTLSEFGKSVPNQGPAVLGGVRNAVWEVLLEINGKHSRSMYC</sequence>
<organism evidence="1 2">
    <name type="scientific">Eleginops maclovinus</name>
    <name type="common">Patagonian blennie</name>
    <name type="synonym">Eleginus maclovinus</name>
    <dbReference type="NCBI Taxonomy" id="56733"/>
    <lineage>
        <taxon>Eukaryota</taxon>
        <taxon>Metazoa</taxon>
        <taxon>Chordata</taxon>
        <taxon>Craniata</taxon>
        <taxon>Vertebrata</taxon>
        <taxon>Euteleostomi</taxon>
        <taxon>Actinopterygii</taxon>
        <taxon>Neopterygii</taxon>
        <taxon>Teleostei</taxon>
        <taxon>Neoteleostei</taxon>
        <taxon>Acanthomorphata</taxon>
        <taxon>Eupercaria</taxon>
        <taxon>Perciformes</taxon>
        <taxon>Notothenioidei</taxon>
        <taxon>Eleginopidae</taxon>
        <taxon>Eleginops</taxon>
    </lineage>
</organism>
<keyword evidence="2" id="KW-1185">Reference proteome</keyword>
<dbReference type="Proteomes" id="UP001346869">
    <property type="component" value="Unassembled WGS sequence"/>
</dbReference>
<dbReference type="EMBL" id="JAUZQC010000008">
    <property type="protein sequence ID" value="KAK5867548.1"/>
    <property type="molecule type" value="Genomic_DNA"/>
</dbReference>
<evidence type="ECO:0000313" key="1">
    <source>
        <dbReference type="EMBL" id="KAK5867548.1"/>
    </source>
</evidence>
<proteinExistence type="predicted"/>
<reference evidence="1 2" key="1">
    <citation type="journal article" date="2023" name="Genes (Basel)">
        <title>Chromosome-Level Genome Assembly and Circadian Gene Repertoire of the Patagonia Blennie Eleginops maclovinus-The Closest Ancestral Proxy of Antarctic Cryonotothenioids.</title>
        <authorList>
            <person name="Cheng C.C."/>
            <person name="Rivera-Colon A.G."/>
            <person name="Minhas B.F."/>
            <person name="Wilson L."/>
            <person name="Rayamajhi N."/>
            <person name="Vargas-Chacoff L."/>
            <person name="Catchen J.M."/>
        </authorList>
    </citation>
    <scope>NUCLEOTIDE SEQUENCE [LARGE SCALE GENOMIC DNA]</scope>
    <source>
        <strain evidence="1">JMC-PN-2008</strain>
    </source>
</reference>
<accession>A0AAN8AUE9</accession>
<dbReference type="AlphaFoldDB" id="A0AAN8AUE9"/>
<gene>
    <name evidence="1" type="ORF">PBY51_012024</name>
</gene>
<evidence type="ECO:0000313" key="2">
    <source>
        <dbReference type="Proteomes" id="UP001346869"/>
    </source>
</evidence>
<name>A0AAN8AUE9_ELEMC</name>
<protein>
    <submittedName>
        <fullName evidence="1">Uncharacterized protein</fullName>
    </submittedName>
</protein>